<evidence type="ECO:0000256" key="1">
    <source>
        <dbReference type="ARBA" id="ARBA00022553"/>
    </source>
</evidence>
<dbReference type="Proteomes" id="UP000007266">
    <property type="component" value="Linkage group 9"/>
</dbReference>
<protein>
    <recommendedName>
        <fullName evidence="3">Tantalus-like domain-containing protein</fullName>
    </recommendedName>
</protein>
<dbReference type="AlphaFoldDB" id="D6X0W3"/>
<dbReference type="OMA" id="NRKKIPM"/>
<reference evidence="4 5" key="1">
    <citation type="journal article" date="2008" name="Nature">
        <title>The genome of the model beetle and pest Tribolium castaneum.</title>
        <authorList>
            <consortium name="Tribolium Genome Sequencing Consortium"/>
            <person name="Richards S."/>
            <person name="Gibbs R.A."/>
            <person name="Weinstock G.M."/>
            <person name="Brown S.J."/>
            <person name="Denell R."/>
            <person name="Beeman R.W."/>
            <person name="Gibbs R."/>
            <person name="Beeman R.W."/>
            <person name="Brown S.J."/>
            <person name="Bucher G."/>
            <person name="Friedrich M."/>
            <person name="Grimmelikhuijzen C.J."/>
            <person name="Klingler M."/>
            <person name="Lorenzen M."/>
            <person name="Richards S."/>
            <person name="Roth S."/>
            <person name="Schroder R."/>
            <person name="Tautz D."/>
            <person name="Zdobnov E.M."/>
            <person name="Muzny D."/>
            <person name="Gibbs R.A."/>
            <person name="Weinstock G.M."/>
            <person name="Attaway T."/>
            <person name="Bell S."/>
            <person name="Buhay C.J."/>
            <person name="Chandrabose M.N."/>
            <person name="Chavez D."/>
            <person name="Clerk-Blankenburg K.P."/>
            <person name="Cree A."/>
            <person name="Dao M."/>
            <person name="Davis C."/>
            <person name="Chacko J."/>
            <person name="Dinh H."/>
            <person name="Dugan-Rocha S."/>
            <person name="Fowler G."/>
            <person name="Garner T.T."/>
            <person name="Garnes J."/>
            <person name="Gnirke A."/>
            <person name="Hawes A."/>
            <person name="Hernandez J."/>
            <person name="Hines S."/>
            <person name="Holder M."/>
            <person name="Hume J."/>
            <person name="Jhangiani S.N."/>
            <person name="Joshi V."/>
            <person name="Khan Z.M."/>
            <person name="Jackson L."/>
            <person name="Kovar C."/>
            <person name="Kowis A."/>
            <person name="Lee S."/>
            <person name="Lewis L.R."/>
            <person name="Margolis J."/>
            <person name="Morgan M."/>
            <person name="Nazareth L.V."/>
            <person name="Nguyen N."/>
            <person name="Okwuonu G."/>
            <person name="Parker D."/>
            <person name="Richards S."/>
            <person name="Ruiz S.J."/>
            <person name="Santibanez J."/>
            <person name="Savard J."/>
            <person name="Scherer S.E."/>
            <person name="Schneider B."/>
            <person name="Sodergren E."/>
            <person name="Tautz D."/>
            <person name="Vattahil S."/>
            <person name="Villasana D."/>
            <person name="White C.S."/>
            <person name="Wright R."/>
            <person name="Park Y."/>
            <person name="Beeman R.W."/>
            <person name="Lord J."/>
            <person name="Oppert B."/>
            <person name="Lorenzen M."/>
            <person name="Brown S."/>
            <person name="Wang L."/>
            <person name="Savard J."/>
            <person name="Tautz D."/>
            <person name="Richards S."/>
            <person name="Weinstock G."/>
            <person name="Gibbs R.A."/>
            <person name="Liu Y."/>
            <person name="Worley K."/>
            <person name="Weinstock G."/>
            <person name="Elsik C.G."/>
            <person name="Reese J.T."/>
            <person name="Elhaik E."/>
            <person name="Landan G."/>
            <person name="Graur D."/>
            <person name="Arensburger P."/>
            <person name="Atkinson P."/>
            <person name="Beeman R.W."/>
            <person name="Beidler J."/>
            <person name="Brown S.J."/>
            <person name="Demuth J.P."/>
            <person name="Drury D.W."/>
            <person name="Du Y.Z."/>
            <person name="Fujiwara H."/>
            <person name="Lorenzen M."/>
            <person name="Maselli V."/>
            <person name="Osanai M."/>
            <person name="Park Y."/>
            <person name="Robertson H.M."/>
            <person name="Tu Z."/>
            <person name="Wang J.J."/>
            <person name="Wang S."/>
            <person name="Richards S."/>
            <person name="Song H."/>
            <person name="Zhang L."/>
            <person name="Sodergren E."/>
            <person name="Werner D."/>
            <person name="Stanke M."/>
            <person name="Morgenstern B."/>
            <person name="Solovyev V."/>
            <person name="Kosarev P."/>
            <person name="Brown G."/>
            <person name="Chen H.C."/>
            <person name="Ermolaeva O."/>
            <person name="Hlavina W."/>
            <person name="Kapustin Y."/>
            <person name="Kiryutin B."/>
            <person name="Kitts P."/>
            <person name="Maglott D."/>
            <person name="Pruitt K."/>
            <person name="Sapojnikov V."/>
            <person name="Souvorov A."/>
            <person name="Mackey A.J."/>
            <person name="Waterhouse R.M."/>
            <person name="Wyder S."/>
            <person name="Zdobnov E.M."/>
            <person name="Zdobnov E.M."/>
            <person name="Wyder S."/>
            <person name="Kriventseva E.V."/>
            <person name="Kadowaki T."/>
            <person name="Bork P."/>
            <person name="Aranda M."/>
            <person name="Bao R."/>
            <person name="Beermann A."/>
            <person name="Berns N."/>
            <person name="Bolognesi R."/>
            <person name="Bonneton F."/>
            <person name="Bopp D."/>
            <person name="Brown S.J."/>
            <person name="Bucher G."/>
            <person name="Butts T."/>
            <person name="Chaumot A."/>
            <person name="Denell R.E."/>
            <person name="Ferrier D.E."/>
            <person name="Friedrich M."/>
            <person name="Gordon C.M."/>
            <person name="Jindra M."/>
            <person name="Klingler M."/>
            <person name="Lan Q."/>
            <person name="Lattorff H.M."/>
            <person name="Laudet V."/>
            <person name="von Levetsow C."/>
            <person name="Liu Z."/>
            <person name="Lutz R."/>
            <person name="Lynch J.A."/>
            <person name="da Fonseca R.N."/>
            <person name="Posnien N."/>
            <person name="Reuter R."/>
            <person name="Roth S."/>
            <person name="Savard J."/>
            <person name="Schinko J.B."/>
            <person name="Schmitt C."/>
            <person name="Schoppmeier M."/>
            <person name="Schroder R."/>
            <person name="Shippy T.D."/>
            <person name="Simonnet F."/>
            <person name="Marques-Souza H."/>
            <person name="Tautz D."/>
            <person name="Tomoyasu Y."/>
            <person name="Trauner J."/>
            <person name="Van der Zee M."/>
            <person name="Vervoort M."/>
            <person name="Wittkopp N."/>
            <person name="Wimmer E.A."/>
            <person name="Yang X."/>
            <person name="Jones A.K."/>
            <person name="Sattelle D.B."/>
            <person name="Ebert P.R."/>
            <person name="Nelson D."/>
            <person name="Scott J.G."/>
            <person name="Beeman R.W."/>
            <person name="Muthukrishnan S."/>
            <person name="Kramer K.J."/>
            <person name="Arakane Y."/>
            <person name="Beeman R.W."/>
            <person name="Zhu Q."/>
            <person name="Hogenkamp D."/>
            <person name="Dixit R."/>
            <person name="Oppert B."/>
            <person name="Jiang H."/>
            <person name="Zou Z."/>
            <person name="Marshall J."/>
            <person name="Elpidina E."/>
            <person name="Vinokurov K."/>
            <person name="Oppert C."/>
            <person name="Zou Z."/>
            <person name="Evans J."/>
            <person name="Lu Z."/>
            <person name="Zhao P."/>
            <person name="Sumathipala N."/>
            <person name="Altincicek B."/>
            <person name="Vilcinskas A."/>
            <person name="Williams M."/>
            <person name="Hultmark D."/>
            <person name="Hetru C."/>
            <person name="Jiang H."/>
            <person name="Grimmelikhuijzen C.J."/>
            <person name="Hauser F."/>
            <person name="Cazzamali G."/>
            <person name="Williamson M."/>
            <person name="Park Y."/>
            <person name="Li B."/>
            <person name="Tanaka Y."/>
            <person name="Predel R."/>
            <person name="Neupert S."/>
            <person name="Schachtner J."/>
            <person name="Verleyen P."/>
            <person name="Raible F."/>
            <person name="Bork P."/>
            <person name="Friedrich M."/>
            <person name="Walden K.K."/>
            <person name="Robertson H.M."/>
            <person name="Angeli S."/>
            <person name="Foret S."/>
            <person name="Bucher G."/>
            <person name="Schuetz S."/>
            <person name="Maleszka R."/>
            <person name="Wimmer E.A."/>
            <person name="Beeman R.W."/>
            <person name="Lorenzen M."/>
            <person name="Tomoyasu Y."/>
            <person name="Miller S.C."/>
            <person name="Grossmann D."/>
            <person name="Bucher G."/>
        </authorList>
    </citation>
    <scope>NUCLEOTIDE SEQUENCE [LARGE SCALE GENOMIC DNA]</scope>
    <source>
        <strain evidence="4 5">Georgia GA2</strain>
    </source>
</reference>
<dbReference type="HOGENOM" id="CLU_1733847_0_0_1"/>
<dbReference type="KEGG" id="tca:103314363"/>
<evidence type="ECO:0000313" key="4">
    <source>
        <dbReference type="EMBL" id="EFA09540.1"/>
    </source>
</evidence>
<feature type="region of interest" description="Disordered" evidence="2">
    <location>
        <begin position="146"/>
        <end position="166"/>
    </location>
</feature>
<gene>
    <name evidence="4" type="primary">GLEAN_11648</name>
    <name evidence="4" type="ORF">TcasGA2_TC011648</name>
</gene>
<evidence type="ECO:0000259" key="3">
    <source>
        <dbReference type="Pfam" id="PF15386"/>
    </source>
</evidence>
<evidence type="ECO:0000313" key="5">
    <source>
        <dbReference type="Proteomes" id="UP000007266"/>
    </source>
</evidence>
<sequence length="182" mass="21361">MSRNRSTRRLSGLFYRVPEADEEPFPMEETEESLPQNEESIPENEEPLEENEDSVPEAPVLRRSGRKRIRTSVPEPVRVLNKPVKLTERSSPKDIENYYLDKRVKRLNPSLETIFEEPQIVNNEAVVMSTRKFKRSINFNEVAAKNSAKVKKRQRKAKSRTKKTHKKIPLEFVMQKLQELDE</sequence>
<dbReference type="OrthoDB" id="8035741at2759"/>
<proteinExistence type="predicted"/>
<feature type="compositionally biased region" description="Acidic residues" evidence="2">
    <location>
        <begin position="40"/>
        <end position="55"/>
    </location>
</feature>
<organism evidence="4 5">
    <name type="scientific">Tribolium castaneum</name>
    <name type="common">Red flour beetle</name>
    <dbReference type="NCBI Taxonomy" id="7070"/>
    <lineage>
        <taxon>Eukaryota</taxon>
        <taxon>Metazoa</taxon>
        <taxon>Ecdysozoa</taxon>
        <taxon>Arthropoda</taxon>
        <taxon>Hexapoda</taxon>
        <taxon>Insecta</taxon>
        <taxon>Pterygota</taxon>
        <taxon>Neoptera</taxon>
        <taxon>Endopterygota</taxon>
        <taxon>Coleoptera</taxon>
        <taxon>Polyphaga</taxon>
        <taxon>Cucujiformia</taxon>
        <taxon>Tenebrionidae</taxon>
        <taxon>Tenebrionidae incertae sedis</taxon>
        <taxon>Tribolium</taxon>
    </lineage>
</organism>
<reference evidence="4 5" key="2">
    <citation type="journal article" date="2010" name="Nucleic Acids Res.">
        <title>BeetleBase in 2010: revisions to provide comprehensive genomic information for Tribolium castaneum.</title>
        <authorList>
            <person name="Kim H.S."/>
            <person name="Murphy T."/>
            <person name="Xia J."/>
            <person name="Caragea D."/>
            <person name="Park Y."/>
            <person name="Beeman R.W."/>
            <person name="Lorenzen M.D."/>
            <person name="Butcher S."/>
            <person name="Manak J.R."/>
            <person name="Brown S.J."/>
        </authorList>
    </citation>
    <scope>GENOME REANNOTATION</scope>
    <source>
        <strain evidence="4 5">Georgia GA2</strain>
    </source>
</reference>
<dbReference type="InParanoid" id="D6X0W3"/>
<dbReference type="Pfam" id="PF15386">
    <property type="entry name" value="Tantalus"/>
    <property type="match status" value="1"/>
</dbReference>
<evidence type="ECO:0000256" key="2">
    <source>
        <dbReference type="SAM" id="MobiDB-lite"/>
    </source>
</evidence>
<dbReference type="PhylomeDB" id="D6X0W3"/>
<name>D6X0W3_TRICA</name>
<feature type="compositionally biased region" description="Acidic residues" evidence="2">
    <location>
        <begin position="20"/>
        <end position="32"/>
    </location>
</feature>
<feature type="domain" description="Tantalus-like" evidence="3">
    <location>
        <begin position="68"/>
        <end position="132"/>
    </location>
</feature>
<accession>D6X0W3</accession>
<dbReference type="InterPro" id="IPR028149">
    <property type="entry name" value="Tantalus-like"/>
</dbReference>
<keyword evidence="1" id="KW-0597">Phosphoprotein</keyword>
<feature type="compositionally biased region" description="Basic residues" evidence="2">
    <location>
        <begin position="148"/>
        <end position="166"/>
    </location>
</feature>
<dbReference type="EMBL" id="KQ971372">
    <property type="protein sequence ID" value="EFA09540.1"/>
    <property type="molecule type" value="Genomic_DNA"/>
</dbReference>
<feature type="region of interest" description="Disordered" evidence="2">
    <location>
        <begin position="1"/>
        <end position="69"/>
    </location>
</feature>
<keyword evidence="5" id="KW-1185">Reference proteome</keyword>